<evidence type="ECO:0000256" key="1">
    <source>
        <dbReference type="ARBA" id="ARBA00022679"/>
    </source>
</evidence>
<dbReference type="InterPro" id="IPR050832">
    <property type="entry name" value="Bact_Acetyltransf"/>
</dbReference>
<gene>
    <name evidence="4" type="ORF">ws172H5_0029</name>
</gene>
<dbReference type="Gene3D" id="3.40.630.30">
    <property type="match status" value="1"/>
</dbReference>
<dbReference type="AlphaFoldDB" id="I1X4W0"/>
<proteinExistence type="predicted"/>
<sequence>MFRITAPQSKTEFDHYYDLRWRILRAPWQQPRGSERDRHDDNAIHAMALSDEGQIIGVARLHLINKTTAQIRYMAVEDRWQGRGVGDALLRELEEKARALGIQLIKLNARENSVGFYTKRGYQITGPGHLLYGEIEHQKLEKRLDS</sequence>
<evidence type="ECO:0000256" key="2">
    <source>
        <dbReference type="ARBA" id="ARBA00023315"/>
    </source>
</evidence>
<keyword evidence="2" id="KW-0012">Acyltransferase</keyword>
<keyword evidence="1 4" id="KW-0808">Transferase</keyword>
<dbReference type="PROSITE" id="PS51186">
    <property type="entry name" value="GNAT"/>
    <property type="match status" value="1"/>
</dbReference>
<dbReference type="Pfam" id="PF00583">
    <property type="entry name" value="Acetyltransf_1"/>
    <property type="match status" value="1"/>
</dbReference>
<name>I1X4W0_9BACT</name>
<evidence type="ECO:0000259" key="3">
    <source>
        <dbReference type="PROSITE" id="PS51186"/>
    </source>
</evidence>
<accession>I1X4W0</accession>
<dbReference type="SUPFAM" id="SSF55729">
    <property type="entry name" value="Acyl-CoA N-acyltransferases (Nat)"/>
    <property type="match status" value="1"/>
</dbReference>
<dbReference type="CDD" id="cd04301">
    <property type="entry name" value="NAT_SF"/>
    <property type="match status" value="1"/>
</dbReference>
<dbReference type="InterPro" id="IPR016181">
    <property type="entry name" value="Acyl_CoA_acyltransferase"/>
</dbReference>
<organism evidence="4">
    <name type="scientific">uncultured bacterium ws172H5</name>
    <dbReference type="NCBI Taxonomy" id="1131829"/>
    <lineage>
        <taxon>Bacteria</taxon>
        <taxon>environmental samples</taxon>
    </lineage>
</organism>
<dbReference type="GO" id="GO:0016747">
    <property type="term" value="F:acyltransferase activity, transferring groups other than amino-acyl groups"/>
    <property type="evidence" value="ECO:0007669"/>
    <property type="project" value="InterPro"/>
</dbReference>
<dbReference type="InterPro" id="IPR000182">
    <property type="entry name" value="GNAT_dom"/>
</dbReference>
<protein>
    <submittedName>
        <fullName evidence="4">Galactoside O-acetyltransferase</fullName>
    </submittedName>
</protein>
<dbReference type="EMBL" id="JQ256784">
    <property type="protein sequence ID" value="AFI78535.1"/>
    <property type="molecule type" value="Genomic_DNA"/>
</dbReference>
<evidence type="ECO:0000313" key="4">
    <source>
        <dbReference type="EMBL" id="AFI78535.1"/>
    </source>
</evidence>
<dbReference type="PANTHER" id="PTHR43877">
    <property type="entry name" value="AMINOALKYLPHOSPHONATE N-ACETYLTRANSFERASE-RELATED-RELATED"/>
    <property type="match status" value="1"/>
</dbReference>
<feature type="domain" description="N-acetyltransferase" evidence="3">
    <location>
        <begin position="1"/>
        <end position="145"/>
    </location>
</feature>
<reference evidence="4" key="1">
    <citation type="journal article" date="2012" name="ISME J.">
        <title>Roseobacter clade bacteria are abundant in coastal sediments and encode a novel combination of sulfur oxidation genes.</title>
        <authorList>
            <person name="Lenk S."/>
            <person name="Moraru C."/>
            <person name="Hahnke S."/>
            <person name="Arnds J."/>
            <person name="Richter M."/>
            <person name="Kube M."/>
            <person name="Reinhardt R."/>
            <person name="Brinkhoff T."/>
            <person name="Harder J."/>
            <person name="Amann R."/>
            <person name="Mussmann M."/>
        </authorList>
    </citation>
    <scope>NUCLEOTIDE SEQUENCE</scope>
</reference>